<accession>A0AAP2G480</accession>
<keyword evidence="1" id="KW-1133">Transmembrane helix</keyword>
<keyword evidence="3" id="KW-1185">Reference proteome</keyword>
<evidence type="ECO:0000313" key="2">
    <source>
        <dbReference type="EMBL" id="MBT0958015.1"/>
    </source>
</evidence>
<protein>
    <submittedName>
        <fullName evidence="2">Uncharacterized protein</fullName>
    </submittedName>
</protein>
<organism evidence="2 3">
    <name type="scientific">Harenicola maris</name>
    <dbReference type="NCBI Taxonomy" id="2841044"/>
    <lineage>
        <taxon>Bacteria</taxon>
        <taxon>Pseudomonadati</taxon>
        <taxon>Pseudomonadota</taxon>
        <taxon>Alphaproteobacteria</taxon>
        <taxon>Rhodobacterales</taxon>
        <taxon>Paracoccaceae</taxon>
        <taxon>Harenicola</taxon>
    </lineage>
</organism>
<comment type="caution">
    <text evidence="2">The sequence shown here is derived from an EMBL/GenBank/DDBJ whole genome shotgun (WGS) entry which is preliminary data.</text>
</comment>
<sequence length="183" mass="19756">MSAPMEISGHERGVLRLFAVDLNAEEAVEFAETGAETGAWQDALGAAALNATFVQVFDLQDLEDLGLPAYLAQGQNIPADQIDQMRGQLDRLDGYVLVVTSGAFAGHPQTLRPSAPLRHIATFFEDIEHARFAPLPYDDTAAQSADTAPAPKPRSDAAMSGRVAMICLLFLFLFVFAFVWMAG</sequence>
<dbReference type="RefSeq" id="WP_327794231.1">
    <property type="nucleotide sequence ID" value="NZ_JADQAZ010000002.1"/>
</dbReference>
<dbReference type="AlphaFoldDB" id="A0AAP2G480"/>
<proteinExistence type="predicted"/>
<gene>
    <name evidence="2" type="ORF">IV417_11515</name>
</gene>
<keyword evidence="1" id="KW-0812">Transmembrane</keyword>
<dbReference type="Proteomes" id="UP001315686">
    <property type="component" value="Unassembled WGS sequence"/>
</dbReference>
<evidence type="ECO:0000256" key="1">
    <source>
        <dbReference type="SAM" id="Phobius"/>
    </source>
</evidence>
<name>A0AAP2G480_9RHOB</name>
<dbReference type="EMBL" id="JADQAZ010000002">
    <property type="protein sequence ID" value="MBT0958015.1"/>
    <property type="molecule type" value="Genomic_DNA"/>
</dbReference>
<feature type="transmembrane region" description="Helical" evidence="1">
    <location>
        <begin position="163"/>
        <end position="182"/>
    </location>
</feature>
<evidence type="ECO:0000313" key="3">
    <source>
        <dbReference type="Proteomes" id="UP001315686"/>
    </source>
</evidence>
<reference evidence="2 3" key="1">
    <citation type="journal article" date="2021" name="Arch. Microbiol.">
        <title>Harenicola maris gen. nov., sp. nov. isolated from the Sea of Japan shallow sediments.</title>
        <authorList>
            <person name="Romanenko L.A."/>
            <person name="Kurilenko V.V."/>
            <person name="Chernysheva N.Y."/>
            <person name="Tekutyeva L.A."/>
            <person name="Velansky P.V."/>
            <person name="Svetashev V.I."/>
            <person name="Isaeva M.P."/>
        </authorList>
    </citation>
    <scope>NUCLEOTIDE SEQUENCE [LARGE SCALE GENOMIC DNA]</scope>
    <source>
        <strain evidence="2 3">KMM 3653</strain>
    </source>
</reference>
<keyword evidence="1" id="KW-0472">Membrane</keyword>